<reference evidence="5" key="1">
    <citation type="journal article" date="2019" name="Int. J. Syst. Evol. Microbiol.">
        <title>The Global Catalogue of Microorganisms (GCM) 10K type strain sequencing project: providing services to taxonomists for standard genome sequencing and annotation.</title>
        <authorList>
            <consortium name="The Broad Institute Genomics Platform"/>
            <consortium name="The Broad Institute Genome Sequencing Center for Infectious Disease"/>
            <person name="Wu L."/>
            <person name="Ma J."/>
        </authorList>
    </citation>
    <scope>NUCLEOTIDE SEQUENCE [LARGE SCALE GENOMIC DNA]</scope>
    <source>
        <strain evidence="5">NBRC 109341</strain>
    </source>
</reference>
<dbReference type="InterPro" id="IPR029012">
    <property type="entry name" value="Helix_hairpin_bin_sf"/>
</dbReference>
<sequence length="68" mass="7414">MSETADEIKQRLKKLNAQATQAKMDLHDLSEELPTGWENILAVAQRCHDAHAALMAARQAAAAKESVS</sequence>
<dbReference type="PIRSF" id="PIRSF037676">
    <property type="entry name" value="DUF683"/>
    <property type="match status" value="1"/>
</dbReference>
<name>A0ABQ6C556_9BURK</name>
<accession>A0ABQ6C556</accession>
<evidence type="ECO:0000256" key="3">
    <source>
        <dbReference type="SAM" id="Coils"/>
    </source>
</evidence>
<feature type="coiled-coil region" evidence="3">
    <location>
        <begin position="5"/>
        <end position="32"/>
    </location>
</feature>
<proteinExistence type="inferred from homology"/>
<dbReference type="Gene3D" id="1.10.287.660">
    <property type="entry name" value="Helix hairpin bin"/>
    <property type="match status" value="1"/>
</dbReference>
<keyword evidence="1" id="KW-0535">Nitrogen fixation</keyword>
<dbReference type="RefSeq" id="WP_284308105.1">
    <property type="nucleotide sequence ID" value="NZ_BSPB01000020.1"/>
</dbReference>
<dbReference type="EMBL" id="BSPB01000020">
    <property type="protein sequence ID" value="GLS15095.1"/>
    <property type="molecule type" value="Genomic_DNA"/>
</dbReference>
<comment type="similarity">
    <text evidence="2">Belongs to the UPF0437 family.</text>
</comment>
<evidence type="ECO:0000313" key="5">
    <source>
        <dbReference type="Proteomes" id="UP001156903"/>
    </source>
</evidence>
<keyword evidence="3" id="KW-0175">Coiled coil</keyword>
<organism evidence="4 5">
    <name type="scientific">Hydrogenophaga electricum</name>
    <dbReference type="NCBI Taxonomy" id="1230953"/>
    <lineage>
        <taxon>Bacteria</taxon>
        <taxon>Pseudomonadati</taxon>
        <taxon>Pseudomonadota</taxon>
        <taxon>Betaproteobacteria</taxon>
        <taxon>Burkholderiales</taxon>
        <taxon>Comamonadaceae</taxon>
        <taxon>Hydrogenophaga</taxon>
    </lineage>
</organism>
<comment type="caution">
    <text evidence="4">The sequence shown here is derived from an EMBL/GenBank/DDBJ whole genome shotgun (WGS) entry which is preliminary data.</text>
</comment>
<dbReference type="Pfam" id="PF05082">
    <property type="entry name" value="Rop-like"/>
    <property type="match status" value="1"/>
</dbReference>
<evidence type="ECO:0000256" key="2">
    <source>
        <dbReference type="ARBA" id="ARBA00044954"/>
    </source>
</evidence>
<keyword evidence="5" id="KW-1185">Reference proteome</keyword>
<gene>
    <name evidence="4" type="ORF">GCM10007935_25280</name>
</gene>
<evidence type="ECO:0000256" key="1">
    <source>
        <dbReference type="ARBA" id="ARBA00023231"/>
    </source>
</evidence>
<dbReference type="InterPro" id="IPR007774">
    <property type="entry name" value="Put_N_fixation"/>
</dbReference>
<evidence type="ECO:0000313" key="4">
    <source>
        <dbReference type="EMBL" id="GLS15095.1"/>
    </source>
</evidence>
<dbReference type="Proteomes" id="UP001156903">
    <property type="component" value="Unassembled WGS sequence"/>
</dbReference>
<protein>
    <submittedName>
        <fullName evidence="4">Uncharacterized protein</fullName>
    </submittedName>
</protein>